<name>A0A3N4HGQ1_ASCIM</name>
<dbReference type="Proteomes" id="UP000275078">
    <property type="component" value="Unassembled WGS sequence"/>
</dbReference>
<reference evidence="1 2" key="1">
    <citation type="journal article" date="2018" name="Nat. Ecol. Evol.">
        <title>Pezizomycetes genomes reveal the molecular basis of ectomycorrhizal truffle lifestyle.</title>
        <authorList>
            <person name="Murat C."/>
            <person name="Payen T."/>
            <person name="Noel B."/>
            <person name="Kuo A."/>
            <person name="Morin E."/>
            <person name="Chen J."/>
            <person name="Kohler A."/>
            <person name="Krizsan K."/>
            <person name="Balestrini R."/>
            <person name="Da Silva C."/>
            <person name="Montanini B."/>
            <person name="Hainaut M."/>
            <person name="Levati E."/>
            <person name="Barry K.W."/>
            <person name="Belfiori B."/>
            <person name="Cichocki N."/>
            <person name="Clum A."/>
            <person name="Dockter R.B."/>
            <person name="Fauchery L."/>
            <person name="Guy J."/>
            <person name="Iotti M."/>
            <person name="Le Tacon F."/>
            <person name="Lindquist E.A."/>
            <person name="Lipzen A."/>
            <person name="Malagnac F."/>
            <person name="Mello A."/>
            <person name="Molinier V."/>
            <person name="Miyauchi S."/>
            <person name="Poulain J."/>
            <person name="Riccioni C."/>
            <person name="Rubini A."/>
            <person name="Sitrit Y."/>
            <person name="Splivallo R."/>
            <person name="Traeger S."/>
            <person name="Wang M."/>
            <person name="Zifcakova L."/>
            <person name="Wipf D."/>
            <person name="Zambonelli A."/>
            <person name="Paolocci F."/>
            <person name="Nowrousian M."/>
            <person name="Ottonello S."/>
            <person name="Baldrian P."/>
            <person name="Spatafora J.W."/>
            <person name="Henrissat B."/>
            <person name="Nagy L.G."/>
            <person name="Aury J.M."/>
            <person name="Wincker P."/>
            <person name="Grigoriev I.V."/>
            <person name="Bonfante P."/>
            <person name="Martin F.M."/>
        </authorList>
    </citation>
    <scope>NUCLEOTIDE SEQUENCE [LARGE SCALE GENOMIC DNA]</scope>
    <source>
        <strain evidence="1 2">RN42</strain>
    </source>
</reference>
<proteinExistence type="predicted"/>
<evidence type="ECO:0000313" key="1">
    <source>
        <dbReference type="EMBL" id="RPA71998.1"/>
    </source>
</evidence>
<dbReference type="EMBL" id="ML119886">
    <property type="protein sequence ID" value="RPA71998.1"/>
    <property type="molecule type" value="Genomic_DNA"/>
</dbReference>
<gene>
    <name evidence="1" type="ORF">BJ508DRAFT_335481</name>
</gene>
<dbReference type="AlphaFoldDB" id="A0A3N4HGQ1"/>
<sequence length="157" mass="17488">MRQTSSPDCFGPPSLSQTVARANGCASYLLINLDPLGYLNSLLTVDKDVVGKGDISEVLHFLDNWVDYDNRSWSNMTFDLHSMDNCVLRSFILTTGTSFLPTTHQTLHSGSTDQSSFNSVLRMPPTFSHNDYNGDVKHGMEEQELRLTPLLPFDPSS</sequence>
<keyword evidence="2" id="KW-1185">Reference proteome</keyword>
<evidence type="ECO:0000313" key="2">
    <source>
        <dbReference type="Proteomes" id="UP000275078"/>
    </source>
</evidence>
<accession>A0A3N4HGQ1</accession>
<protein>
    <submittedName>
        <fullName evidence="1">Uncharacterized protein</fullName>
    </submittedName>
</protein>
<organism evidence="1 2">
    <name type="scientific">Ascobolus immersus RN42</name>
    <dbReference type="NCBI Taxonomy" id="1160509"/>
    <lineage>
        <taxon>Eukaryota</taxon>
        <taxon>Fungi</taxon>
        <taxon>Dikarya</taxon>
        <taxon>Ascomycota</taxon>
        <taxon>Pezizomycotina</taxon>
        <taxon>Pezizomycetes</taxon>
        <taxon>Pezizales</taxon>
        <taxon>Ascobolaceae</taxon>
        <taxon>Ascobolus</taxon>
    </lineage>
</organism>